<evidence type="ECO:0000313" key="2">
    <source>
        <dbReference type="EMBL" id="OGE89189.1"/>
    </source>
</evidence>
<dbReference type="GO" id="GO:0016747">
    <property type="term" value="F:acyltransferase activity, transferring groups other than amino-acyl groups"/>
    <property type="evidence" value="ECO:0007669"/>
    <property type="project" value="InterPro"/>
</dbReference>
<accession>A0A1F5PGZ1</accession>
<name>A0A1F5PGZ1_9BACT</name>
<dbReference type="InterPro" id="IPR000182">
    <property type="entry name" value="GNAT_dom"/>
</dbReference>
<dbReference type="Gene3D" id="3.40.630.30">
    <property type="match status" value="1"/>
</dbReference>
<proteinExistence type="predicted"/>
<comment type="caution">
    <text evidence="2">The sequence shown here is derived from an EMBL/GenBank/DDBJ whole genome shotgun (WGS) entry which is preliminary data.</text>
</comment>
<dbReference type="PROSITE" id="PS51186">
    <property type="entry name" value="GNAT"/>
    <property type="match status" value="1"/>
</dbReference>
<dbReference type="CDD" id="cd04301">
    <property type="entry name" value="NAT_SF"/>
    <property type="match status" value="1"/>
</dbReference>
<dbReference type="STRING" id="1817828.A2722_00430"/>
<organism evidence="2 3">
    <name type="scientific">Candidatus Doudnabacteria bacterium RIFCSPHIGHO2_01_FULL_50_11</name>
    <dbReference type="NCBI Taxonomy" id="1817828"/>
    <lineage>
        <taxon>Bacteria</taxon>
        <taxon>Candidatus Doudnaibacteriota</taxon>
    </lineage>
</organism>
<feature type="domain" description="N-acetyltransferase" evidence="1">
    <location>
        <begin position="4"/>
        <end position="159"/>
    </location>
</feature>
<protein>
    <recommendedName>
        <fullName evidence="1">N-acetyltransferase domain-containing protein</fullName>
    </recommendedName>
</protein>
<dbReference type="Proteomes" id="UP000178377">
    <property type="component" value="Unassembled WGS sequence"/>
</dbReference>
<sequence>MSNIVIRKAHKQDFDTVVRLTCELQDYLRRFDRRYKSGRAFRPTARKNVRKNFSSRHSRILVVEHSGRVVGFCLGQVRKGFDVYLHDYIGFLYDAYLEPGFRKQGLMGQMLRQQFAWMQKRKVRYVELYVDPLNPVGMGAWVKYGFRPLMIRMRKDLKK</sequence>
<dbReference type="EMBL" id="MFEO01000026">
    <property type="protein sequence ID" value="OGE89189.1"/>
    <property type="molecule type" value="Genomic_DNA"/>
</dbReference>
<evidence type="ECO:0000313" key="3">
    <source>
        <dbReference type="Proteomes" id="UP000178377"/>
    </source>
</evidence>
<dbReference type="Pfam" id="PF00583">
    <property type="entry name" value="Acetyltransf_1"/>
    <property type="match status" value="1"/>
</dbReference>
<dbReference type="AlphaFoldDB" id="A0A1F5PGZ1"/>
<dbReference type="InterPro" id="IPR016181">
    <property type="entry name" value="Acyl_CoA_acyltransferase"/>
</dbReference>
<gene>
    <name evidence="2" type="ORF">A2722_00430</name>
</gene>
<evidence type="ECO:0000259" key="1">
    <source>
        <dbReference type="PROSITE" id="PS51186"/>
    </source>
</evidence>
<reference evidence="2 3" key="1">
    <citation type="journal article" date="2016" name="Nat. Commun.">
        <title>Thousands of microbial genomes shed light on interconnected biogeochemical processes in an aquifer system.</title>
        <authorList>
            <person name="Anantharaman K."/>
            <person name="Brown C.T."/>
            <person name="Hug L.A."/>
            <person name="Sharon I."/>
            <person name="Castelle C.J."/>
            <person name="Probst A.J."/>
            <person name="Thomas B.C."/>
            <person name="Singh A."/>
            <person name="Wilkins M.J."/>
            <person name="Karaoz U."/>
            <person name="Brodie E.L."/>
            <person name="Williams K.H."/>
            <person name="Hubbard S.S."/>
            <person name="Banfield J.F."/>
        </authorList>
    </citation>
    <scope>NUCLEOTIDE SEQUENCE [LARGE SCALE GENOMIC DNA]</scope>
</reference>
<dbReference type="SUPFAM" id="SSF55729">
    <property type="entry name" value="Acyl-CoA N-acyltransferases (Nat)"/>
    <property type="match status" value="1"/>
</dbReference>